<dbReference type="Pfam" id="PF18962">
    <property type="entry name" value="Por_Secre_tail"/>
    <property type="match status" value="1"/>
</dbReference>
<gene>
    <name evidence="4" type="ORF">G3O08_10180</name>
</gene>
<evidence type="ECO:0000256" key="2">
    <source>
        <dbReference type="SAM" id="SignalP"/>
    </source>
</evidence>
<proteinExistence type="predicted"/>
<feature type="chain" id="PRO_5029863887" evidence="2">
    <location>
        <begin position="19"/>
        <end position="333"/>
    </location>
</feature>
<dbReference type="AlphaFoldDB" id="A0A7K3WQD1"/>
<keyword evidence="5" id="KW-1185">Reference proteome</keyword>
<sequence>MKKSLFLVAILISVASFAQTSYTLSSYTSAYEELTTPIPVEFLFDEDGHWDNPFFIIPFGFDFQIGGETFNSSTQFGGGAMMGFGNFLNPNLSVITFFGLTDDFVDGSTIEGLDSSIISYQIVGSVGDRIAKVQYENAAFYEEIASPEAAAENRMDFQLWFYEQNGIMEVHYGSSNIPNPDLAFFENMGPSGVLAVNYNLDSETIDYGAAIIGNPVDPTLFTFTIVPDEEFQTSLDSMPISGQVHRLAPASPNAVFNAKAPAFSIYPTIAQNEIWIKNAPQLSAAYRILDITGKEVKAGKTQSQSSINVLNLNSGIYLISIDGMGNAAKFIKK</sequence>
<dbReference type="InterPro" id="IPR026444">
    <property type="entry name" value="Secre_tail"/>
</dbReference>
<comment type="caution">
    <text evidence="4">The sequence shown here is derived from an EMBL/GenBank/DDBJ whole genome shotgun (WGS) entry which is preliminary data.</text>
</comment>
<keyword evidence="1 2" id="KW-0732">Signal</keyword>
<evidence type="ECO:0000313" key="5">
    <source>
        <dbReference type="Proteomes" id="UP000486602"/>
    </source>
</evidence>
<accession>A0A7K3WQD1</accession>
<organism evidence="4 5">
    <name type="scientific">Cryomorpha ignava</name>
    <dbReference type="NCBI Taxonomy" id="101383"/>
    <lineage>
        <taxon>Bacteria</taxon>
        <taxon>Pseudomonadati</taxon>
        <taxon>Bacteroidota</taxon>
        <taxon>Flavobacteriia</taxon>
        <taxon>Flavobacteriales</taxon>
        <taxon>Cryomorphaceae</taxon>
        <taxon>Cryomorpha</taxon>
    </lineage>
</organism>
<evidence type="ECO:0000259" key="3">
    <source>
        <dbReference type="Pfam" id="PF18962"/>
    </source>
</evidence>
<dbReference type="RefSeq" id="WP_163285259.1">
    <property type="nucleotide sequence ID" value="NZ_JAAGVY010000016.1"/>
</dbReference>
<name>A0A7K3WQD1_9FLAO</name>
<protein>
    <submittedName>
        <fullName evidence="4">T9SS type A sorting domain-containing protein</fullName>
    </submittedName>
</protein>
<feature type="signal peptide" evidence="2">
    <location>
        <begin position="1"/>
        <end position="18"/>
    </location>
</feature>
<dbReference type="NCBIfam" id="TIGR04183">
    <property type="entry name" value="Por_Secre_tail"/>
    <property type="match status" value="1"/>
</dbReference>
<reference evidence="4 5" key="1">
    <citation type="submission" date="2020-02" db="EMBL/GenBank/DDBJ databases">
        <title>Out from the shadows clarifying the taxonomy of the family Cryomorphaceae and related taxa by utilizing the GTDB taxonomic framework.</title>
        <authorList>
            <person name="Bowman J.P."/>
        </authorList>
    </citation>
    <scope>NUCLEOTIDE SEQUENCE [LARGE SCALE GENOMIC DNA]</scope>
    <source>
        <strain evidence="4 5">QSSC 1-22</strain>
    </source>
</reference>
<feature type="domain" description="Secretion system C-terminal sorting" evidence="3">
    <location>
        <begin position="265"/>
        <end position="327"/>
    </location>
</feature>
<dbReference type="EMBL" id="JAAGVY010000016">
    <property type="protein sequence ID" value="NEN23867.1"/>
    <property type="molecule type" value="Genomic_DNA"/>
</dbReference>
<evidence type="ECO:0000256" key="1">
    <source>
        <dbReference type="ARBA" id="ARBA00022729"/>
    </source>
</evidence>
<evidence type="ECO:0000313" key="4">
    <source>
        <dbReference type="EMBL" id="NEN23867.1"/>
    </source>
</evidence>
<dbReference type="Proteomes" id="UP000486602">
    <property type="component" value="Unassembled WGS sequence"/>
</dbReference>